<feature type="domain" description="PIN" evidence="2">
    <location>
        <begin position="8"/>
        <end position="117"/>
    </location>
</feature>
<dbReference type="InterPro" id="IPR029060">
    <property type="entry name" value="PIN-like_dom_sf"/>
</dbReference>
<gene>
    <name evidence="3" type="ORF">COV87_03765</name>
</gene>
<dbReference type="PANTHER" id="PTHR34610:SF3">
    <property type="entry name" value="SSL7007 PROTEIN"/>
    <property type="match status" value="1"/>
</dbReference>
<evidence type="ECO:0000256" key="1">
    <source>
        <dbReference type="SAM" id="Phobius"/>
    </source>
</evidence>
<evidence type="ECO:0000259" key="2">
    <source>
        <dbReference type="Pfam" id="PF13470"/>
    </source>
</evidence>
<evidence type="ECO:0000313" key="3">
    <source>
        <dbReference type="EMBL" id="PIQ71380.1"/>
    </source>
</evidence>
<dbReference type="CDD" id="cd09854">
    <property type="entry name" value="PIN_VapC-like"/>
    <property type="match status" value="1"/>
</dbReference>
<dbReference type="InterPro" id="IPR002716">
    <property type="entry name" value="PIN_dom"/>
</dbReference>
<dbReference type="InterPro" id="IPR002850">
    <property type="entry name" value="PIN_toxin-like"/>
</dbReference>
<sequence>MNVHKASVFFDASVLFSALYSITGGSFALVKLVKKGSIRGVTSQTVIEELEDNRTKFENLSEKDIDSLVINNNIIVYDSISFDELQPWVGKVEEKDIHVIVGALTTQCVYLVTLDKKHLHNAKTQALCPKIQILSPKELLLQLRKKE</sequence>
<proteinExistence type="predicted"/>
<organism evidence="3 4">
    <name type="scientific">Candidatus Roizmanbacteria bacterium CG11_big_fil_rev_8_21_14_0_20_37_16</name>
    <dbReference type="NCBI Taxonomy" id="1974857"/>
    <lineage>
        <taxon>Bacteria</taxon>
        <taxon>Candidatus Roizmaniibacteriota</taxon>
    </lineage>
</organism>
<name>A0A2H0KJD3_9BACT</name>
<reference evidence="3 4" key="1">
    <citation type="submission" date="2017-09" db="EMBL/GenBank/DDBJ databases">
        <title>Depth-based differentiation of microbial function through sediment-hosted aquifers and enrichment of novel symbionts in the deep terrestrial subsurface.</title>
        <authorList>
            <person name="Probst A.J."/>
            <person name="Ladd B."/>
            <person name="Jarett J.K."/>
            <person name="Geller-Mcgrath D.E."/>
            <person name="Sieber C.M."/>
            <person name="Emerson J.B."/>
            <person name="Anantharaman K."/>
            <person name="Thomas B.C."/>
            <person name="Malmstrom R."/>
            <person name="Stieglmeier M."/>
            <person name="Klingl A."/>
            <person name="Woyke T."/>
            <person name="Ryan C.M."/>
            <person name="Banfield J.F."/>
        </authorList>
    </citation>
    <scope>NUCLEOTIDE SEQUENCE [LARGE SCALE GENOMIC DNA]</scope>
    <source>
        <strain evidence="3">CG11_big_fil_rev_8_21_14_0_20_37_16</strain>
    </source>
</reference>
<protein>
    <recommendedName>
        <fullName evidence="2">PIN domain-containing protein</fullName>
    </recommendedName>
</protein>
<dbReference type="SUPFAM" id="SSF88723">
    <property type="entry name" value="PIN domain-like"/>
    <property type="match status" value="1"/>
</dbReference>
<keyword evidence="1" id="KW-0812">Transmembrane</keyword>
<comment type="caution">
    <text evidence="3">The sequence shown here is derived from an EMBL/GenBank/DDBJ whole genome shotgun (WGS) entry which is preliminary data.</text>
</comment>
<dbReference type="Proteomes" id="UP000229497">
    <property type="component" value="Unassembled WGS sequence"/>
</dbReference>
<keyword evidence="1" id="KW-0472">Membrane</keyword>
<keyword evidence="1" id="KW-1133">Transmembrane helix</keyword>
<dbReference type="AlphaFoldDB" id="A0A2H0KJD3"/>
<dbReference type="Pfam" id="PF13470">
    <property type="entry name" value="PIN_3"/>
    <property type="match status" value="1"/>
</dbReference>
<evidence type="ECO:0000313" key="4">
    <source>
        <dbReference type="Proteomes" id="UP000229497"/>
    </source>
</evidence>
<feature type="transmembrane region" description="Helical" evidence="1">
    <location>
        <begin position="6"/>
        <end position="30"/>
    </location>
</feature>
<dbReference type="EMBL" id="PCVK01000107">
    <property type="protein sequence ID" value="PIQ71380.1"/>
    <property type="molecule type" value="Genomic_DNA"/>
</dbReference>
<accession>A0A2H0KJD3</accession>
<dbReference type="PANTHER" id="PTHR34610">
    <property type="entry name" value="SSL7007 PROTEIN"/>
    <property type="match status" value="1"/>
</dbReference>